<name>A0A222GEA0_9GAMM</name>
<keyword evidence="7" id="KW-1185">Reference proteome</keyword>
<dbReference type="RefSeq" id="WP_081154000.1">
    <property type="nucleotide sequence ID" value="NZ_CP020465.1"/>
</dbReference>
<dbReference type="AlphaFoldDB" id="A0A222GEA0"/>
<dbReference type="PANTHER" id="PTHR47892">
    <property type="entry name" value="UNIVERSAL STRESS PROTEIN E"/>
    <property type="match status" value="1"/>
</dbReference>
<dbReference type="GO" id="GO:0005737">
    <property type="term" value="C:cytoplasm"/>
    <property type="evidence" value="ECO:0007669"/>
    <property type="project" value="UniProtKB-SubCell"/>
</dbReference>
<organism evidence="6 7">
    <name type="scientific">Cognaticolwellia beringensis</name>
    <dbReference type="NCBI Taxonomy" id="1967665"/>
    <lineage>
        <taxon>Bacteria</taxon>
        <taxon>Pseudomonadati</taxon>
        <taxon>Pseudomonadota</taxon>
        <taxon>Gammaproteobacteria</taxon>
        <taxon>Alteromonadales</taxon>
        <taxon>Colwelliaceae</taxon>
        <taxon>Cognaticolwellia</taxon>
    </lineage>
</organism>
<dbReference type="InterPro" id="IPR006015">
    <property type="entry name" value="Universal_stress_UspA"/>
</dbReference>
<evidence type="ECO:0000256" key="1">
    <source>
        <dbReference type="ARBA" id="ARBA00004496"/>
    </source>
</evidence>
<dbReference type="PANTHER" id="PTHR47892:SF1">
    <property type="entry name" value="UNIVERSAL STRESS PROTEIN E"/>
    <property type="match status" value="1"/>
</dbReference>
<evidence type="ECO:0000259" key="5">
    <source>
        <dbReference type="Pfam" id="PF00582"/>
    </source>
</evidence>
<dbReference type="Proteomes" id="UP000202259">
    <property type="component" value="Chromosome"/>
</dbReference>
<feature type="domain" description="UspA" evidence="5">
    <location>
        <begin position="3"/>
        <end position="134"/>
    </location>
</feature>
<dbReference type="EMBL" id="CP020465">
    <property type="protein sequence ID" value="ASP49694.1"/>
    <property type="molecule type" value="Genomic_DNA"/>
</dbReference>
<comment type="similarity">
    <text evidence="2">Belongs to the universal stress protein A family.</text>
</comment>
<reference evidence="6 7" key="1">
    <citation type="submission" date="2017-08" db="EMBL/GenBank/DDBJ databases">
        <title>Complete genome of Colwellia sp. NB097-1, a psychrophile bacterium ioslated from Bering Sea.</title>
        <authorList>
            <person name="Chen X."/>
        </authorList>
    </citation>
    <scope>NUCLEOTIDE SEQUENCE [LARGE SCALE GENOMIC DNA]</scope>
    <source>
        <strain evidence="6 7">NB097-1</strain>
    </source>
</reference>
<accession>A0A222GEA0</accession>
<dbReference type="PRINTS" id="PR01438">
    <property type="entry name" value="UNVRSLSTRESS"/>
</dbReference>
<proteinExistence type="inferred from homology"/>
<dbReference type="KEGG" id="cber:B5D82_19130"/>
<sequence length="288" mass="32287">MNSIFVVADLSDSKPVAIQRACELAKNTSNSLHIVYFCYQSLRLIQDDPQNIKQALLDAVSDEAKKSLATLIPKGINYSFEVVWEKRIYDWINSYAKEQNPLMVVKTANRSETFLYTSTDWQLLRECPAPVFIVSDNKWRKSPNVLAAVDLETKRKSKQALNHQILKAAKLFAETNEAELFVCYTVLFSKVLRDLGIHYKDELERKAEKSLKAKIEKLATEYGIPVANFFIKAGDPEKVIPSIAAKQKAGLVVIGTVGRKGLKAKVLGNTAEKILSLLKSDVLALKPE</sequence>
<gene>
    <name evidence="6" type="ORF">B5D82_19130</name>
</gene>
<evidence type="ECO:0000256" key="3">
    <source>
        <dbReference type="ARBA" id="ARBA00022490"/>
    </source>
</evidence>
<comment type="function">
    <text evidence="4">Required for resistance to DNA-damaging agents.</text>
</comment>
<evidence type="ECO:0000313" key="6">
    <source>
        <dbReference type="EMBL" id="ASP49694.1"/>
    </source>
</evidence>
<evidence type="ECO:0000313" key="7">
    <source>
        <dbReference type="Proteomes" id="UP000202259"/>
    </source>
</evidence>
<dbReference type="SUPFAM" id="SSF52402">
    <property type="entry name" value="Adenine nucleotide alpha hydrolases-like"/>
    <property type="match status" value="2"/>
</dbReference>
<dbReference type="Gene3D" id="3.40.50.12370">
    <property type="match status" value="1"/>
</dbReference>
<comment type="subcellular location">
    <subcellularLocation>
        <location evidence="1">Cytoplasm</location>
    </subcellularLocation>
</comment>
<evidence type="ECO:0000256" key="4">
    <source>
        <dbReference type="ARBA" id="ARBA00037131"/>
    </source>
</evidence>
<dbReference type="InterPro" id="IPR006016">
    <property type="entry name" value="UspA"/>
</dbReference>
<evidence type="ECO:0000256" key="2">
    <source>
        <dbReference type="ARBA" id="ARBA00008791"/>
    </source>
</evidence>
<protein>
    <recommendedName>
        <fullName evidence="5">UspA domain-containing protein</fullName>
    </recommendedName>
</protein>
<feature type="domain" description="UspA" evidence="5">
    <location>
        <begin position="144"/>
        <end position="285"/>
    </location>
</feature>
<keyword evidence="3" id="KW-0963">Cytoplasm</keyword>
<dbReference type="OrthoDB" id="239260at2"/>
<dbReference type="Pfam" id="PF00582">
    <property type="entry name" value="Usp"/>
    <property type="match status" value="2"/>
</dbReference>